<evidence type="ECO:0000313" key="2">
    <source>
        <dbReference type="EMBL" id="GES08073.1"/>
    </source>
</evidence>
<dbReference type="InterPro" id="IPR010994">
    <property type="entry name" value="RuvA_2-like"/>
</dbReference>
<evidence type="ECO:0008006" key="4">
    <source>
        <dbReference type="Google" id="ProtNLM"/>
    </source>
</evidence>
<comment type="caution">
    <text evidence="2">The sequence shown here is derived from an EMBL/GenBank/DDBJ whole genome shotgun (WGS) entry which is preliminary data.</text>
</comment>
<accession>A0A5M3WMH0</accession>
<dbReference type="SUPFAM" id="SSF47781">
    <property type="entry name" value="RuvA domain 2-like"/>
    <property type="match status" value="1"/>
</dbReference>
<dbReference type="OrthoDB" id="5184981at2"/>
<sequence>MDHPPRSTAGSFLWAFAPLVTFGFATPFTLGYAAAKRRSCWLAVAAVVYAAGMVAWLAIANSHENRVPGIPAAIMVIGLFGSWIGGTLHSLLIRATVFETRPVQRTPNEQALEHARYRRQLRHEARELVKRDPKLAKELRVGRPDLPRQYDDGGLIDFNHAPARVIGTVPGMTPDLVDRVLNARRESGLFTSAEELSVTLDLPVDLNDELDEYSVYLP</sequence>
<keyword evidence="1" id="KW-0472">Membrane</keyword>
<feature type="transmembrane region" description="Helical" evidence="1">
    <location>
        <begin position="40"/>
        <end position="60"/>
    </location>
</feature>
<reference evidence="2 3" key="1">
    <citation type="submission" date="2019-10" db="EMBL/GenBank/DDBJ databases">
        <title>Whole genome shotgun sequence of Acrocarpospora macrocephala NBRC 16266.</title>
        <authorList>
            <person name="Ichikawa N."/>
            <person name="Kimura A."/>
            <person name="Kitahashi Y."/>
            <person name="Komaki H."/>
            <person name="Oguchi A."/>
        </authorList>
    </citation>
    <scope>NUCLEOTIDE SEQUENCE [LARGE SCALE GENOMIC DNA]</scope>
    <source>
        <strain evidence="2 3">NBRC 16266</strain>
    </source>
</reference>
<keyword evidence="3" id="KW-1185">Reference proteome</keyword>
<evidence type="ECO:0000256" key="1">
    <source>
        <dbReference type="SAM" id="Phobius"/>
    </source>
</evidence>
<dbReference type="RefSeq" id="WP_155353732.1">
    <property type="nucleotide sequence ID" value="NZ_BAAAHL010000012.1"/>
</dbReference>
<dbReference type="AlphaFoldDB" id="A0A5M3WMH0"/>
<proteinExistence type="predicted"/>
<gene>
    <name evidence="2" type="ORF">Amac_016680</name>
</gene>
<keyword evidence="1" id="KW-1133">Transmembrane helix</keyword>
<dbReference type="Proteomes" id="UP000331127">
    <property type="component" value="Unassembled WGS sequence"/>
</dbReference>
<evidence type="ECO:0000313" key="3">
    <source>
        <dbReference type="Proteomes" id="UP000331127"/>
    </source>
</evidence>
<name>A0A5M3WMH0_9ACTN</name>
<feature type="transmembrane region" description="Helical" evidence="1">
    <location>
        <begin position="72"/>
        <end position="92"/>
    </location>
</feature>
<protein>
    <recommendedName>
        <fullName evidence="4">Helix-hairpin-helix domain-containing protein</fullName>
    </recommendedName>
</protein>
<keyword evidence="1" id="KW-0812">Transmembrane</keyword>
<feature type="transmembrane region" description="Helical" evidence="1">
    <location>
        <begin position="12"/>
        <end position="33"/>
    </location>
</feature>
<organism evidence="2 3">
    <name type="scientific">Acrocarpospora macrocephala</name>
    <dbReference type="NCBI Taxonomy" id="150177"/>
    <lineage>
        <taxon>Bacteria</taxon>
        <taxon>Bacillati</taxon>
        <taxon>Actinomycetota</taxon>
        <taxon>Actinomycetes</taxon>
        <taxon>Streptosporangiales</taxon>
        <taxon>Streptosporangiaceae</taxon>
        <taxon>Acrocarpospora</taxon>
    </lineage>
</organism>
<dbReference type="EMBL" id="BLAE01000009">
    <property type="protein sequence ID" value="GES08073.1"/>
    <property type="molecule type" value="Genomic_DNA"/>
</dbReference>